<feature type="transmembrane region" description="Helical" evidence="5">
    <location>
        <begin position="333"/>
        <end position="354"/>
    </location>
</feature>
<feature type="transmembrane region" description="Helical" evidence="5">
    <location>
        <begin position="247"/>
        <end position="273"/>
    </location>
</feature>
<evidence type="ECO:0000313" key="6">
    <source>
        <dbReference type="EMBL" id="ORY30171.1"/>
    </source>
</evidence>
<dbReference type="PANTHER" id="PTHR23507">
    <property type="entry name" value="ZGC:174356"/>
    <property type="match status" value="1"/>
</dbReference>
<accession>A0A1Y2B5Q5</accession>
<gene>
    <name evidence="6" type="ORF">BCR39DRAFT_574112</name>
</gene>
<dbReference type="EMBL" id="MCFC01000021">
    <property type="protein sequence ID" value="ORY30171.1"/>
    <property type="molecule type" value="Genomic_DNA"/>
</dbReference>
<evidence type="ECO:0000256" key="2">
    <source>
        <dbReference type="ARBA" id="ARBA00022692"/>
    </source>
</evidence>
<organism evidence="6 7">
    <name type="scientific">Naematelia encephala</name>
    <dbReference type="NCBI Taxonomy" id="71784"/>
    <lineage>
        <taxon>Eukaryota</taxon>
        <taxon>Fungi</taxon>
        <taxon>Dikarya</taxon>
        <taxon>Basidiomycota</taxon>
        <taxon>Agaricomycotina</taxon>
        <taxon>Tremellomycetes</taxon>
        <taxon>Tremellales</taxon>
        <taxon>Naemateliaceae</taxon>
        <taxon>Naematelia</taxon>
    </lineage>
</organism>
<dbReference type="GO" id="GO:0022857">
    <property type="term" value="F:transmembrane transporter activity"/>
    <property type="evidence" value="ECO:0007669"/>
    <property type="project" value="InterPro"/>
</dbReference>
<dbReference type="Pfam" id="PF07690">
    <property type="entry name" value="MFS_1"/>
    <property type="match status" value="1"/>
</dbReference>
<dbReference type="Proteomes" id="UP000193986">
    <property type="component" value="Unassembled WGS sequence"/>
</dbReference>
<evidence type="ECO:0000313" key="7">
    <source>
        <dbReference type="Proteomes" id="UP000193986"/>
    </source>
</evidence>
<proteinExistence type="predicted"/>
<dbReference type="PANTHER" id="PTHR23507:SF13">
    <property type="entry name" value="MFS GENERAL SUBSTRATE TRANSPORTER"/>
    <property type="match status" value="1"/>
</dbReference>
<feature type="transmembrane region" description="Helical" evidence="5">
    <location>
        <begin position="544"/>
        <end position="562"/>
    </location>
</feature>
<reference evidence="6 7" key="1">
    <citation type="submission" date="2016-07" db="EMBL/GenBank/DDBJ databases">
        <title>Pervasive Adenine N6-methylation of Active Genes in Fungi.</title>
        <authorList>
            <consortium name="DOE Joint Genome Institute"/>
            <person name="Mondo S.J."/>
            <person name="Dannebaum R.O."/>
            <person name="Kuo R.C."/>
            <person name="Labutti K."/>
            <person name="Haridas S."/>
            <person name="Kuo A."/>
            <person name="Salamov A."/>
            <person name="Ahrendt S.R."/>
            <person name="Lipzen A."/>
            <person name="Sullivan W."/>
            <person name="Andreopoulos W.B."/>
            <person name="Clum A."/>
            <person name="Lindquist E."/>
            <person name="Daum C."/>
            <person name="Ramamoorthy G.K."/>
            <person name="Gryganskyi A."/>
            <person name="Culley D."/>
            <person name="Magnuson J.K."/>
            <person name="James T.Y."/>
            <person name="O'Malley M.A."/>
            <person name="Stajich J.E."/>
            <person name="Spatafora J.W."/>
            <person name="Visel A."/>
            <person name="Grigoriev I.V."/>
        </authorList>
    </citation>
    <scope>NUCLEOTIDE SEQUENCE [LARGE SCALE GENOMIC DNA]</scope>
    <source>
        <strain evidence="6 7">68-887.2</strain>
    </source>
</reference>
<comment type="subcellular location">
    <subcellularLocation>
        <location evidence="1">Membrane</location>
        <topology evidence="1">Multi-pass membrane protein</topology>
    </subcellularLocation>
</comment>
<feature type="transmembrane region" description="Helical" evidence="5">
    <location>
        <begin position="279"/>
        <end position="301"/>
    </location>
</feature>
<dbReference type="OrthoDB" id="5204190at2759"/>
<feature type="transmembrane region" description="Helical" evidence="5">
    <location>
        <begin position="152"/>
        <end position="174"/>
    </location>
</feature>
<keyword evidence="4 5" id="KW-0472">Membrane</keyword>
<evidence type="ECO:0000256" key="1">
    <source>
        <dbReference type="ARBA" id="ARBA00004141"/>
    </source>
</evidence>
<feature type="transmembrane region" description="Helical" evidence="5">
    <location>
        <begin position="96"/>
        <end position="118"/>
    </location>
</feature>
<keyword evidence="3 5" id="KW-1133">Transmembrane helix</keyword>
<evidence type="ECO:0000256" key="5">
    <source>
        <dbReference type="SAM" id="Phobius"/>
    </source>
</evidence>
<dbReference type="AlphaFoldDB" id="A0A1Y2B5Q5"/>
<dbReference type="InterPro" id="IPR011701">
    <property type="entry name" value="MFS"/>
</dbReference>
<dbReference type="InterPro" id="IPR036259">
    <property type="entry name" value="MFS_trans_sf"/>
</dbReference>
<feature type="transmembrane region" description="Helical" evidence="5">
    <location>
        <begin position="374"/>
        <end position="397"/>
    </location>
</feature>
<protein>
    <submittedName>
        <fullName evidence="6">Major facilitator superfamily domain-containing protein</fullName>
    </submittedName>
</protein>
<keyword evidence="7" id="KW-1185">Reference proteome</keyword>
<sequence>MHFSERKRSGSGGSNQFELEYTAQVFFYTSFSLSGLPRKFNLVDSLVFASNVSAVFAFEVFYGLQTCVLVRSEVDIPLYALLPKAQVPWFGQIPRVFFSSMLIAIAFGFTQTSLIYAFRVMTCDEYFKTHEWVGDGDRCAIPRIESDTAIEIAIVGSSTTFFTMINVFIVGWMVKRYGVKTAMFQQTAWAAARNLTQIYAQTIGGRTGIIIIQVTQFFNILGSGGGSQLAGNSYIAALADPEKRTGLFGVLSGVNMFGNALGYVGGGLAFRYIGPLYPFYGAFCLLVLATIFGALFLPYIAPPVVTEKTKNGIFDPLKIFIPRKRMINGRSRWDLNLCLLGSGVFLSVFATGYVPLGLQLVGTNVFGFEPDDSGFMISFTLLINAFFLSICFPRIITSGRRLMSHRRDVPSNRADERPDDPYQAEEPTVLGSLQQNQAQQPTDVQHGSTFDLYFLQSSIFTDALLTSGVSFSTRGLHLFIAAGILPFASGTGAAAKGVTLDFVTPELRADALGAISLVEKIAYVLTTGVFGYVFSILSELQRPMLLFVANAAVALIAFLLLIPVRMPRPGQELVSG</sequence>
<dbReference type="SUPFAM" id="SSF103473">
    <property type="entry name" value="MFS general substrate transporter"/>
    <property type="match status" value="2"/>
</dbReference>
<name>A0A1Y2B5Q5_9TREE</name>
<comment type="caution">
    <text evidence="6">The sequence shown here is derived from an EMBL/GenBank/DDBJ whole genome shotgun (WGS) entry which is preliminary data.</text>
</comment>
<evidence type="ECO:0000256" key="4">
    <source>
        <dbReference type="ARBA" id="ARBA00023136"/>
    </source>
</evidence>
<evidence type="ECO:0000256" key="3">
    <source>
        <dbReference type="ARBA" id="ARBA00022989"/>
    </source>
</evidence>
<keyword evidence="2 5" id="KW-0812">Transmembrane</keyword>
<dbReference type="InParanoid" id="A0A1Y2B5Q5"/>
<feature type="transmembrane region" description="Helical" evidence="5">
    <location>
        <begin position="521"/>
        <end position="538"/>
    </location>
</feature>
<dbReference type="STRING" id="71784.A0A1Y2B5Q5"/>
<dbReference type="Gene3D" id="1.20.1250.20">
    <property type="entry name" value="MFS general substrate transporter like domains"/>
    <property type="match status" value="1"/>
</dbReference>
<dbReference type="GO" id="GO:0016020">
    <property type="term" value="C:membrane"/>
    <property type="evidence" value="ECO:0007669"/>
    <property type="project" value="UniProtKB-SubCell"/>
</dbReference>